<dbReference type="Pfam" id="PF00092">
    <property type="entry name" value="VWA"/>
    <property type="match status" value="1"/>
</dbReference>
<protein>
    <recommendedName>
        <fullName evidence="2">VWFA domain-containing protein</fullName>
    </recommendedName>
</protein>
<evidence type="ECO:0000256" key="1">
    <source>
        <dbReference type="SAM" id="MobiDB-lite"/>
    </source>
</evidence>
<reference evidence="3 4" key="1">
    <citation type="submission" date="2017-03" db="EMBL/GenBank/DDBJ databases">
        <title>Genomes of endolithic fungi from Antarctica.</title>
        <authorList>
            <person name="Coleine C."/>
            <person name="Masonjones S."/>
            <person name="Stajich J.E."/>
        </authorList>
    </citation>
    <scope>NUCLEOTIDE SEQUENCE [LARGE SCALE GENOMIC DNA]</scope>
    <source>
        <strain evidence="3 4">CCFEE 5311</strain>
    </source>
</reference>
<feature type="compositionally biased region" description="Basic and acidic residues" evidence="1">
    <location>
        <begin position="18"/>
        <end position="27"/>
    </location>
</feature>
<comment type="caution">
    <text evidence="3">The sequence shown here is derived from an EMBL/GenBank/DDBJ whole genome shotgun (WGS) entry which is preliminary data.</text>
</comment>
<dbReference type="EMBL" id="NAJP01000079">
    <property type="protein sequence ID" value="TKA34552.1"/>
    <property type="molecule type" value="Genomic_DNA"/>
</dbReference>
<evidence type="ECO:0000313" key="4">
    <source>
        <dbReference type="Proteomes" id="UP000310066"/>
    </source>
</evidence>
<dbReference type="PANTHER" id="PTHR34706">
    <property type="entry name" value="SLR1338 PROTEIN"/>
    <property type="match status" value="1"/>
</dbReference>
<dbReference type="AlphaFoldDB" id="A0A4U0UHQ2"/>
<name>A0A4U0UHQ2_9PEZI</name>
<sequence>MSRDEELAGAAVQPRRTNSSEKKRQRDNMLNTIRSKFGSKNTTSMNTKQSNVPHPQQNYTPSTRRPASAISNPFKSSNDAPPAYSPAPNAAPMVQPPTATFTPPANQSAAADDPYAFLDIFDTVFLIDDSGSMAGSRWREAARAIETITPICTAHDADGIDLYFLNHPDHPSHHNVTRSAAVRDIFSTVHPRAGTPTGQRLNQILKPYLRRYEAAPETTKPMNIICITDGEPSDDVESPLIAAAKKLDKLEASAWQVGVQFFQVGNDEGAKQHLRSLDDELGEIAGDGGMRDIVDTVPFTGAEGGLLTGEGILKVVLGAVNRRLDRKRSRDLHR</sequence>
<feature type="compositionally biased region" description="Polar residues" evidence="1">
    <location>
        <begin position="28"/>
        <end position="79"/>
    </location>
</feature>
<feature type="region of interest" description="Disordered" evidence="1">
    <location>
        <begin position="1"/>
        <end position="108"/>
    </location>
</feature>
<dbReference type="InterPro" id="IPR002035">
    <property type="entry name" value="VWF_A"/>
</dbReference>
<gene>
    <name evidence="3" type="ORF">B0A54_13607</name>
</gene>
<dbReference type="PROSITE" id="PS50234">
    <property type="entry name" value="VWFA"/>
    <property type="match status" value="1"/>
</dbReference>
<dbReference type="InterPro" id="IPR036465">
    <property type="entry name" value="vWFA_dom_sf"/>
</dbReference>
<dbReference type="STRING" id="329885.A0A4U0UHQ2"/>
<evidence type="ECO:0000313" key="3">
    <source>
        <dbReference type="EMBL" id="TKA34552.1"/>
    </source>
</evidence>
<proteinExistence type="predicted"/>
<dbReference type="SUPFAM" id="SSF53300">
    <property type="entry name" value="vWA-like"/>
    <property type="match status" value="1"/>
</dbReference>
<accession>A0A4U0UHQ2</accession>
<feature type="compositionally biased region" description="Low complexity" evidence="1">
    <location>
        <begin position="80"/>
        <end position="92"/>
    </location>
</feature>
<evidence type="ECO:0000259" key="2">
    <source>
        <dbReference type="PROSITE" id="PS50234"/>
    </source>
</evidence>
<dbReference type="Gene3D" id="3.40.50.410">
    <property type="entry name" value="von Willebrand factor, type A domain"/>
    <property type="match status" value="1"/>
</dbReference>
<dbReference type="OrthoDB" id="2142040at2759"/>
<organism evidence="3 4">
    <name type="scientific">Friedmanniomyces endolithicus</name>
    <dbReference type="NCBI Taxonomy" id="329885"/>
    <lineage>
        <taxon>Eukaryota</taxon>
        <taxon>Fungi</taxon>
        <taxon>Dikarya</taxon>
        <taxon>Ascomycota</taxon>
        <taxon>Pezizomycotina</taxon>
        <taxon>Dothideomycetes</taxon>
        <taxon>Dothideomycetidae</taxon>
        <taxon>Mycosphaerellales</taxon>
        <taxon>Teratosphaeriaceae</taxon>
        <taxon>Friedmanniomyces</taxon>
    </lineage>
</organism>
<feature type="compositionally biased region" description="Polar residues" evidence="1">
    <location>
        <begin position="97"/>
        <end position="108"/>
    </location>
</feature>
<dbReference type="Proteomes" id="UP000310066">
    <property type="component" value="Unassembled WGS sequence"/>
</dbReference>
<dbReference type="PANTHER" id="PTHR34706:SF1">
    <property type="entry name" value="VWFA DOMAIN-CONTAINING PROTEIN"/>
    <property type="match status" value="1"/>
</dbReference>
<feature type="domain" description="VWFA" evidence="2">
    <location>
        <begin position="122"/>
        <end position="316"/>
    </location>
</feature>